<evidence type="ECO:0000256" key="11">
    <source>
        <dbReference type="ARBA" id="ARBA00047906"/>
    </source>
</evidence>
<dbReference type="GO" id="GO:0006644">
    <property type="term" value="P:phospholipid metabolic process"/>
    <property type="evidence" value="ECO:0007669"/>
    <property type="project" value="InterPro"/>
</dbReference>
<name>D7FH08_ECTSI</name>
<keyword evidence="7" id="KW-0496">Mitochondrion</keyword>
<organism evidence="15 16">
    <name type="scientific">Ectocarpus siliculosus</name>
    <name type="common">Brown alga</name>
    <name type="synonym">Conferva siliculosa</name>
    <dbReference type="NCBI Taxonomy" id="2880"/>
    <lineage>
        <taxon>Eukaryota</taxon>
        <taxon>Sar</taxon>
        <taxon>Stramenopiles</taxon>
        <taxon>Ochrophyta</taxon>
        <taxon>PX clade</taxon>
        <taxon>Phaeophyceae</taxon>
        <taxon>Ectocarpales</taxon>
        <taxon>Ectocarpaceae</taxon>
        <taxon>Ectocarpus</taxon>
    </lineage>
</organism>
<keyword evidence="6" id="KW-0443">Lipid metabolism</keyword>
<gene>
    <name evidence="15" type="ORF">Esi_0104_0041</name>
</gene>
<dbReference type="STRING" id="2880.D7FH08"/>
<sequence>MELGVDPVQQQSTARTEYLSLGLAMAALRKVAVGSAGALGLATVGTAFVYRPNPWSNPPSDPLSERAGQEEESLLMKTSRLFTFVTGTAAFSILMHVLNTFELKEDEHYRKFLSLVKERPSGVPLLTVCNHCSPVDDPGVLVGMLPARVTMRPELMRWTICAQEICFKWTAAGTGFGSGKVMPIARGSGVDQRLLLNFYRRLLGGGWCHIFPEGHCEQGGSLGGRPAGVGRDEHGRLKWGVGKMIAHAPVTPVVIPLFHTGMANLVPINPLTRKILHALPRMGHTVTARAGRAISFDDLLEDHERRHGRLRKLSLPSKSCLPPTGDSGGGEGPPPGQFSFSSSSSVVIPGGGEGDVLWRSTREERQLYSRIARRVEEALLQLEAEARRDLGQSYPGYPAESAALLATHGRGGGGP</sequence>
<dbReference type="CDD" id="cd07989">
    <property type="entry name" value="LPLAT_AGPAT-like"/>
    <property type="match status" value="1"/>
</dbReference>
<evidence type="ECO:0000256" key="10">
    <source>
        <dbReference type="ARBA" id="ARBA00024323"/>
    </source>
</evidence>
<feature type="domain" description="Phospholipid/glycerol acyltransferase" evidence="14">
    <location>
        <begin position="125"/>
        <end position="258"/>
    </location>
</feature>
<evidence type="ECO:0000259" key="14">
    <source>
        <dbReference type="SMART" id="SM00563"/>
    </source>
</evidence>
<dbReference type="AlphaFoldDB" id="D7FH08"/>
<evidence type="ECO:0000256" key="9">
    <source>
        <dbReference type="ARBA" id="ARBA00023315"/>
    </source>
</evidence>
<protein>
    <recommendedName>
        <fullName evidence="12">Tafazzin family protein</fullName>
    </recommendedName>
</protein>
<dbReference type="GO" id="GO:0005743">
    <property type="term" value="C:mitochondrial inner membrane"/>
    <property type="evidence" value="ECO:0007669"/>
    <property type="project" value="UniProtKB-SubCell"/>
</dbReference>
<dbReference type="Proteomes" id="UP000002630">
    <property type="component" value="Linkage Group LG27"/>
</dbReference>
<feature type="region of interest" description="Disordered" evidence="13">
    <location>
        <begin position="311"/>
        <end position="346"/>
    </location>
</feature>
<reference evidence="15 16" key="1">
    <citation type="journal article" date="2010" name="Nature">
        <title>The Ectocarpus genome and the independent evolution of multicellularity in brown algae.</title>
        <authorList>
            <person name="Cock J.M."/>
            <person name="Sterck L."/>
            <person name="Rouze P."/>
            <person name="Scornet D."/>
            <person name="Allen A.E."/>
            <person name="Amoutzias G."/>
            <person name="Anthouard V."/>
            <person name="Artiguenave F."/>
            <person name="Aury J.M."/>
            <person name="Badger J.H."/>
            <person name="Beszteri B."/>
            <person name="Billiau K."/>
            <person name="Bonnet E."/>
            <person name="Bothwell J.H."/>
            <person name="Bowler C."/>
            <person name="Boyen C."/>
            <person name="Brownlee C."/>
            <person name="Carrano C.J."/>
            <person name="Charrier B."/>
            <person name="Cho G.Y."/>
            <person name="Coelho S.M."/>
            <person name="Collen J."/>
            <person name="Corre E."/>
            <person name="Da Silva C."/>
            <person name="Delage L."/>
            <person name="Delaroque N."/>
            <person name="Dittami S.M."/>
            <person name="Doulbeau S."/>
            <person name="Elias M."/>
            <person name="Farnham G."/>
            <person name="Gachon C.M."/>
            <person name="Gschloessl B."/>
            <person name="Heesch S."/>
            <person name="Jabbari K."/>
            <person name="Jubin C."/>
            <person name="Kawai H."/>
            <person name="Kimura K."/>
            <person name="Kloareg B."/>
            <person name="Kupper F.C."/>
            <person name="Lang D."/>
            <person name="Le Bail A."/>
            <person name="Leblanc C."/>
            <person name="Lerouge P."/>
            <person name="Lohr M."/>
            <person name="Lopez P.J."/>
            <person name="Martens C."/>
            <person name="Maumus F."/>
            <person name="Michel G."/>
            <person name="Miranda-Saavedra D."/>
            <person name="Morales J."/>
            <person name="Moreau H."/>
            <person name="Motomura T."/>
            <person name="Nagasato C."/>
            <person name="Napoli C.A."/>
            <person name="Nelson D.R."/>
            <person name="Nyvall-Collen P."/>
            <person name="Peters A.F."/>
            <person name="Pommier C."/>
            <person name="Potin P."/>
            <person name="Poulain J."/>
            <person name="Quesneville H."/>
            <person name="Read B."/>
            <person name="Rensing S.A."/>
            <person name="Ritter A."/>
            <person name="Rousvoal S."/>
            <person name="Samanta M."/>
            <person name="Samson G."/>
            <person name="Schroeder D.C."/>
            <person name="Segurens B."/>
            <person name="Strittmatter M."/>
            <person name="Tonon T."/>
            <person name="Tregear J.W."/>
            <person name="Valentin K."/>
            <person name="von Dassow P."/>
            <person name="Yamagishi T."/>
            <person name="Van de Peer Y."/>
            <person name="Wincker P."/>
        </authorList>
    </citation>
    <scope>NUCLEOTIDE SEQUENCE [LARGE SCALE GENOMIC DNA]</scope>
    <source>
        <strain evidence="16">Ec32 / CCAP1310/4</strain>
    </source>
</reference>
<evidence type="ECO:0000256" key="4">
    <source>
        <dbReference type="ARBA" id="ARBA00022787"/>
    </source>
</evidence>
<keyword evidence="9 15" id="KW-0012">Acyltransferase</keyword>
<dbReference type="InParanoid" id="D7FH08"/>
<evidence type="ECO:0000256" key="1">
    <source>
        <dbReference type="ARBA" id="ARBA00004137"/>
    </source>
</evidence>
<keyword evidence="4" id="KW-1000">Mitochondrion outer membrane</keyword>
<comment type="catalytic activity">
    <reaction evidence="11">
        <text>1'-[1,2-diacyl-sn-glycero-3-phospho],3'-[1-acyl-sn-glycero-3-phospho]-glycerol + a 1,2-diacyl-sn-glycero-3-phosphocholine = a cardiolipin + a 1-acyl-sn-glycero-3-phosphocholine</text>
        <dbReference type="Rhea" id="RHEA:33731"/>
        <dbReference type="ChEBI" id="CHEBI:57643"/>
        <dbReference type="ChEBI" id="CHEBI:58168"/>
        <dbReference type="ChEBI" id="CHEBI:62237"/>
        <dbReference type="ChEBI" id="CHEBI:64743"/>
    </reaction>
    <physiologicalReaction direction="left-to-right" evidence="11">
        <dbReference type="Rhea" id="RHEA:33732"/>
    </physiologicalReaction>
    <physiologicalReaction direction="right-to-left" evidence="11">
        <dbReference type="Rhea" id="RHEA:33733"/>
    </physiologicalReaction>
</comment>
<dbReference type="GO" id="GO:0008374">
    <property type="term" value="F:O-acyltransferase activity"/>
    <property type="evidence" value="ECO:0007669"/>
    <property type="project" value="TreeGrafter"/>
</dbReference>
<dbReference type="eggNOG" id="KOG2847">
    <property type="taxonomic scope" value="Eukaryota"/>
</dbReference>
<dbReference type="GO" id="GO:0005741">
    <property type="term" value="C:mitochondrial outer membrane"/>
    <property type="evidence" value="ECO:0007669"/>
    <property type="project" value="UniProtKB-SubCell"/>
</dbReference>
<dbReference type="InterPro" id="IPR002123">
    <property type="entry name" value="Plipid/glycerol_acylTrfase"/>
</dbReference>
<keyword evidence="3" id="KW-0808">Transferase</keyword>
<dbReference type="EMBL" id="FN647726">
    <property type="protein sequence ID" value="CBJ28386.1"/>
    <property type="molecule type" value="Genomic_DNA"/>
</dbReference>
<dbReference type="SMART" id="SM00563">
    <property type="entry name" value="PlsC"/>
    <property type="match status" value="1"/>
</dbReference>
<evidence type="ECO:0000256" key="12">
    <source>
        <dbReference type="RuleBase" id="RU365062"/>
    </source>
</evidence>
<evidence type="ECO:0000256" key="8">
    <source>
        <dbReference type="ARBA" id="ARBA00023136"/>
    </source>
</evidence>
<comment type="subcellular location">
    <subcellularLocation>
        <location evidence="1">Mitochondrion inner membrane</location>
        <topology evidence="1">Peripheral membrane protein</topology>
        <orientation evidence="1">Intermembrane side</orientation>
    </subcellularLocation>
    <subcellularLocation>
        <location evidence="10">Mitochondrion outer membrane</location>
        <topology evidence="10">Peripheral membrane protein</topology>
        <orientation evidence="10">Intermembrane side</orientation>
    </subcellularLocation>
</comment>
<proteinExistence type="inferred from homology"/>
<feature type="compositionally biased region" description="Low complexity" evidence="13">
    <location>
        <begin position="337"/>
        <end position="346"/>
    </location>
</feature>
<dbReference type="OMA" id="CAQEICF"/>
<evidence type="ECO:0000256" key="2">
    <source>
        <dbReference type="ARBA" id="ARBA00010524"/>
    </source>
</evidence>
<evidence type="ECO:0000256" key="6">
    <source>
        <dbReference type="ARBA" id="ARBA00023098"/>
    </source>
</evidence>
<evidence type="ECO:0000256" key="13">
    <source>
        <dbReference type="SAM" id="MobiDB-lite"/>
    </source>
</evidence>
<keyword evidence="16" id="KW-1185">Reference proteome</keyword>
<dbReference type="EMBL" id="FN649752">
    <property type="protein sequence ID" value="CBJ28386.1"/>
    <property type="molecule type" value="Genomic_DNA"/>
</dbReference>
<evidence type="ECO:0000256" key="5">
    <source>
        <dbReference type="ARBA" id="ARBA00022792"/>
    </source>
</evidence>
<evidence type="ECO:0000256" key="3">
    <source>
        <dbReference type="ARBA" id="ARBA00022679"/>
    </source>
</evidence>
<keyword evidence="8" id="KW-0472">Membrane</keyword>
<keyword evidence="5" id="KW-0999">Mitochondrion inner membrane</keyword>
<dbReference type="InterPro" id="IPR000872">
    <property type="entry name" value="Tafazzin"/>
</dbReference>
<dbReference type="Pfam" id="PF01553">
    <property type="entry name" value="Acyltransferase"/>
    <property type="match status" value="1"/>
</dbReference>
<evidence type="ECO:0000313" key="15">
    <source>
        <dbReference type="EMBL" id="CBJ28386.1"/>
    </source>
</evidence>
<accession>D7FH08</accession>
<dbReference type="PANTHER" id="PTHR12497:SF0">
    <property type="entry name" value="TAFAZZIN"/>
    <property type="match status" value="1"/>
</dbReference>
<dbReference type="OrthoDB" id="193467at2759"/>
<comment type="similarity">
    <text evidence="2 12">Belongs to the taffazin family.</text>
</comment>
<dbReference type="PRINTS" id="PR00979">
    <property type="entry name" value="TAFAZZIN"/>
</dbReference>
<evidence type="ECO:0000256" key="7">
    <source>
        <dbReference type="ARBA" id="ARBA00023128"/>
    </source>
</evidence>
<dbReference type="SUPFAM" id="SSF69593">
    <property type="entry name" value="Glycerol-3-phosphate (1)-acyltransferase"/>
    <property type="match status" value="1"/>
</dbReference>
<evidence type="ECO:0000313" key="16">
    <source>
        <dbReference type="Proteomes" id="UP000002630"/>
    </source>
</evidence>
<dbReference type="PANTHER" id="PTHR12497">
    <property type="entry name" value="TAZ PROTEIN TAFAZZIN"/>
    <property type="match status" value="1"/>
</dbReference>
<feature type="region of interest" description="Disordered" evidence="13">
    <location>
        <begin position="391"/>
        <end position="415"/>
    </location>
</feature>